<dbReference type="InterPro" id="IPR036365">
    <property type="entry name" value="PGBD-like_sf"/>
</dbReference>
<dbReference type="eggNOG" id="COG3409">
    <property type="taxonomic scope" value="Bacteria"/>
</dbReference>
<evidence type="ECO:0000313" key="2">
    <source>
        <dbReference type="EMBL" id="AEE44574.1"/>
    </source>
</evidence>
<accession>F4H7L7</accession>
<protein>
    <submittedName>
        <fullName evidence="2">Peptidoglycan-binding domain 1 protein</fullName>
    </submittedName>
</protein>
<dbReference type="Gene3D" id="1.10.101.10">
    <property type="entry name" value="PGBD-like superfamily/PGBD"/>
    <property type="match status" value="1"/>
</dbReference>
<dbReference type="InterPro" id="IPR036366">
    <property type="entry name" value="PGBDSf"/>
</dbReference>
<reference evidence="2 3" key="1">
    <citation type="submission" date="2011-04" db="EMBL/GenBank/DDBJ databases">
        <title>Complete sequence of Cellulomonas fimi ATCC 484.</title>
        <authorList>
            <consortium name="US DOE Joint Genome Institute"/>
            <person name="Lucas S."/>
            <person name="Han J."/>
            <person name="Lapidus A."/>
            <person name="Cheng J.-F."/>
            <person name="Goodwin L."/>
            <person name="Pitluck S."/>
            <person name="Peters L."/>
            <person name="Chertkov O."/>
            <person name="Detter J.C."/>
            <person name="Han C."/>
            <person name="Tapia R."/>
            <person name="Land M."/>
            <person name="Hauser L."/>
            <person name="Kyrpides N."/>
            <person name="Ivanova N."/>
            <person name="Ovchinnikova G."/>
            <person name="Pagani I."/>
            <person name="Mead D."/>
            <person name="Brumm P."/>
            <person name="Woyke T."/>
        </authorList>
    </citation>
    <scope>NUCLEOTIDE SEQUENCE [LARGE SCALE GENOMIC DNA]</scope>
    <source>
        <strain evidence="3">ATCC 484 / DSM 20113 / JCM 1341 / NBRC 15513 / NCIMB 8980 / NCTC 7547</strain>
    </source>
</reference>
<dbReference type="EMBL" id="CP002666">
    <property type="protein sequence ID" value="AEE44574.1"/>
    <property type="molecule type" value="Genomic_DNA"/>
</dbReference>
<dbReference type="SUPFAM" id="SSF47090">
    <property type="entry name" value="PGBD-like"/>
    <property type="match status" value="1"/>
</dbReference>
<gene>
    <name evidence="2" type="ordered locus">Celf_0431</name>
</gene>
<evidence type="ECO:0000313" key="3">
    <source>
        <dbReference type="Proteomes" id="UP000008460"/>
    </source>
</evidence>
<dbReference type="STRING" id="590998.Celf_0431"/>
<dbReference type="HOGENOM" id="CLU_757977_0_0_11"/>
<keyword evidence="3" id="KW-1185">Reference proteome</keyword>
<feature type="compositionally biased region" description="Basic and acidic residues" evidence="1">
    <location>
        <begin position="8"/>
        <end position="22"/>
    </location>
</feature>
<dbReference type="AlphaFoldDB" id="F4H7L7"/>
<evidence type="ECO:0000256" key="1">
    <source>
        <dbReference type="SAM" id="MobiDB-lite"/>
    </source>
</evidence>
<name>F4H7L7_CELFA</name>
<dbReference type="KEGG" id="cfi:Celf_0431"/>
<sequence length="365" mass="38517">MRRASARRQPDHEAAEPAERRASPPAALLALQATAGNRAVAGLLGAARSPRADAVALQRALTSPRFASDTVLQDVEAGRATLARGATGDPVRKVQHAVHDAGVLFRTFGVDGIFEAETARRVRQYQQRESVGGDTAGAVGAHTIRSLDARFPAMALPSTAGDPYTFAGMKAVLAQWNSAMLADLQNLRVEMVAGLSWADEQFDGTGWVPHPMPGAGETAGTSITIATGDTNENVAKSLYHEYQHARQPRAYQTRSWEAEETRVFEMETYWAIDRGLAADPGLTTTDPTTGAVSIDPSGVGATVGSYPGVGGPAVGEVIAKVGATRVRVRMPNGSITVRNAVAGDTVPGPRTITPPRHVVAAAEWR</sequence>
<proteinExistence type="predicted"/>
<feature type="region of interest" description="Disordered" evidence="1">
    <location>
        <begin position="1"/>
        <end position="24"/>
    </location>
</feature>
<organism evidence="2 3">
    <name type="scientific">Cellulomonas fimi (strain ATCC 484 / DSM 20113 / JCM 1341 / CCUG 24087 / LMG 16345 / NBRC 15513 / NCIMB 8980 / NCTC 7547 / NRS-133)</name>
    <dbReference type="NCBI Taxonomy" id="590998"/>
    <lineage>
        <taxon>Bacteria</taxon>
        <taxon>Bacillati</taxon>
        <taxon>Actinomycetota</taxon>
        <taxon>Actinomycetes</taxon>
        <taxon>Micrococcales</taxon>
        <taxon>Cellulomonadaceae</taxon>
        <taxon>Cellulomonas</taxon>
    </lineage>
</organism>
<dbReference type="Proteomes" id="UP000008460">
    <property type="component" value="Chromosome"/>
</dbReference>
<dbReference type="RefSeq" id="WP_013769603.1">
    <property type="nucleotide sequence ID" value="NC_015514.1"/>
</dbReference>